<feature type="domain" description="Methyl-accepting transducer" evidence="15">
    <location>
        <begin position="269"/>
        <end position="498"/>
    </location>
</feature>
<dbReference type="CDD" id="cd06225">
    <property type="entry name" value="HAMP"/>
    <property type="match status" value="1"/>
</dbReference>
<comment type="subcellular location">
    <subcellularLocation>
        <location evidence="1">Cell inner membrane</location>
        <topology evidence="1">Multi-pass membrane protein</topology>
    </subcellularLocation>
</comment>
<dbReference type="Gene3D" id="1.20.120.30">
    <property type="entry name" value="Aspartate receptor, ligand-binding domain"/>
    <property type="match status" value="1"/>
</dbReference>
<dbReference type="PROSITE" id="PS50885">
    <property type="entry name" value="HAMP"/>
    <property type="match status" value="1"/>
</dbReference>
<evidence type="ECO:0000256" key="7">
    <source>
        <dbReference type="ARBA" id="ARBA00022989"/>
    </source>
</evidence>
<dbReference type="RefSeq" id="WP_132924704.1">
    <property type="nucleotide sequence ID" value="NZ_SJOI01000001.1"/>
</dbReference>
<dbReference type="InterPro" id="IPR003122">
    <property type="entry name" value="Tar_rcpt_lig-bd"/>
</dbReference>
<dbReference type="EMBL" id="SJOI01000001">
    <property type="protein sequence ID" value="TCL05814.1"/>
    <property type="molecule type" value="Genomic_DNA"/>
</dbReference>
<comment type="caution">
    <text evidence="17">The sequence shown here is derived from an EMBL/GenBank/DDBJ whole genome shotgun (WGS) entry which is preliminary data.</text>
</comment>
<evidence type="ECO:0000256" key="4">
    <source>
        <dbReference type="ARBA" id="ARBA00022500"/>
    </source>
</evidence>
<dbReference type="FunFam" id="1.10.287.950:FF:000001">
    <property type="entry name" value="Methyl-accepting chemotaxis sensory transducer"/>
    <property type="match status" value="1"/>
</dbReference>
<dbReference type="PANTHER" id="PTHR43531">
    <property type="entry name" value="PROTEIN ICFG"/>
    <property type="match status" value="1"/>
</dbReference>
<evidence type="ECO:0000256" key="12">
    <source>
        <dbReference type="SAM" id="Coils"/>
    </source>
</evidence>
<dbReference type="InterPro" id="IPR004090">
    <property type="entry name" value="Chemotax_Me-accpt_rcpt"/>
</dbReference>
<evidence type="ECO:0000256" key="11">
    <source>
        <dbReference type="PROSITE-ProRule" id="PRU00284"/>
    </source>
</evidence>
<keyword evidence="18" id="KW-1185">Reference proteome</keyword>
<gene>
    <name evidence="17" type="ORF">EZJ58_4034</name>
</gene>
<protein>
    <submittedName>
        <fullName evidence="17">Methyl-accepting chemotaxis sensory transducer with TarH sensor</fullName>
    </submittedName>
</protein>
<keyword evidence="5" id="KW-0997">Cell inner membrane</keyword>
<dbReference type="PANTHER" id="PTHR43531:SF14">
    <property type="entry name" value="METHYL-ACCEPTING CHEMOTAXIS PROTEIN I-RELATED"/>
    <property type="match status" value="1"/>
</dbReference>
<dbReference type="PRINTS" id="PR00260">
    <property type="entry name" value="CHEMTRNSDUCR"/>
</dbReference>
<evidence type="ECO:0000256" key="8">
    <source>
        <dbReference type="ARBA" id="ARBA00023136"/>
    </source>
</evidence>
<dbReference type="GO" id="GO:0004888">
    <property type="term" value="F:transmembrane signaling receptor activity"/>
    <property type="evidence" value="ECO:0007669"/>
    <property type="project" value="InterPro"/>
</dbReference>
<organism evidence="17 18">
    <name type="scientific">Sodalis ligni</name>
    <dbReference type="NCBI Taxonomy" id="2697027"/>
    <lineage>
        <taxon>Bacteria</taxon>
        <taxon>Pseudomonadati</taxon>
        <taxon>Pseudomonadota</taxon>
        <taxon>Gammaproteobacteria</taxon>
        <taxon>Enterobacterales</taxon>
        <taxon>Bruguierivoracaceae</taxon>
        <taxon>Sodalis</taxon>
    </lineage>
</organism>
<dbReference type="Proteomes" id="UP000294555">
    <property type="component" value="Unassembled WGS sequence"/>
</dbReference>
<evidence type="ECO:0000256" key="10">
    <source>
        <dbReference type="ARBA" id="ARBA00029447"/>
    </source>
</evidence>
<evidence type="ECO:0000256" key="1">
    <source>
        <dbReference type="ARBA" id="ARBA00004429"/>
    </source>
</evidence>
<dbReference type="InterPro" id="IPR004089">
    <property type="entry name" value="MCPsignal_dom"/>
</dbReference>
<keyword evidence="9 11" id="KW-0807">Transducer</keyword>
<dbReference type="CDD" id="cd11386">
    <property type="entry name" value="MCP_signal"/>
    <property type="match status" value="1"/>
</dbReference>
<evidence type="ECO:0000256" key="13">
    <source>
        <dbReference type="SAM" id="MobiDB-lite"/>
    </source>
</evidence>
<keyword evidence="2" id="KW-1003">Cell membrane</keyword>
<name>A0A4R1NE00_9GAMM</name>
<accession>A0A4R1NE00</accession>
<reference evidence="17 18" key="1">
    <citation type="submission" date="2019-02" db="EMBL/GenBank/DDBJ databases">
        <title>Investigation of anaerobic lignin degradation for improved lignocellulosic biofuels.</title>
        <authorList>
            <person name="Deangelis K."/>
        </authorList>
    </citation>
    <scope>NUCLEOTIDE SEQUENCE [LARGE SCALE GENOMIC DNA]</scope>
    <source>
        <strain evidence="17 18">159R</strain>
    </source>
</reference>
<feature type="domain" description="HAMP" evidence="16">
    <location>
        <begin position="212"/>
        <end position="264"/>
    </location>
</feature>
<feature type="transmembrane region" description="Helical" evidence="14">
    <location>
        <begin position="188"/>
        <end position="210"/>
    </location>
</feature>
<keyword evidence="12" id="KW-0175">Coiled coil</keyword>
<evidence type="ECO:0000313" key="17">
    <source>
        <dbReference type="EMBL" id="TCL05814.1"/>
    </source>
</evidence>
<evidence type="ECO:0000256" key="5">
    <source>
        <dbReference type="ARBA" id="ARBA00022519"/>
    </source>
</evidence>
<dbReference type="SMART" id="SM00283">
    <property type="entry name" value="MA"/>
    <property type="match status" value="1"/>
</dbReference>
<feature type="coiled-coil region" evidence="12">
    <location>
        <begin position="295"/>
        <end position="322"/>
    </location>
</feature>
<evidence type="ECO:0000256" key="9">
    <source>
        <dbReference type="ARBA" id="ARBA00023224"/>
    </source>
</evidence>
<evidence type="ECO:0000313" key="18">
    <source>
        <dbReference type="Proteomes" id="UP000294555"/>
    </source>
</evidence>
<dbReference type="SMART" id="SM00304">
    <property type="entry name" value="HAMP"/>
    <property type="match status" value="1"/>
</dbReference>
<evidence type="ECO:0000256" key="14">
    <source>
        <dbReference type="SAM" id="Phobius"/>
    </source>
</evidence>
<keyword evidence="8 14" id="KW-0472">Membrane</keyword>
<dbReference type="PROSITE" id="PS50111">
    <property type="entry name" value="CHEMOTAXIS_TRANSDUC_2"/>
    <property type="match status" value="1"/>
</dbReference>
<evidence type="ECO:0000259" key="16">
    <source>
        <dbReference type="PROSITE" id="PS50885"/>
    </source>
</evidence>
<dbReference type="Gene3D" id="1.10.287.950">
    <property type="entry name" value="Methyl-accepting chemotaxis protein"/>
    <property type="match status" value="1"/>
</dbReference>
<sequence>MKNISVRLALTGAISVFALMILAISCAGLFALTRSNDTTDFVHQADSRVILINDVYKDSARTRAGFALVYASLLKDGKAEPWIYKNIETTHGRMLANIQLFKGLPVMLGSDEAIKTELVESANALSQLLDKAEHLLQAGDVKGYYDINIQDIDKAGGRFSTSLEKYQKDTRETVNTLAQMRNSEYRQLLWTLAIVLFITLLIAITVLFLLRNIILRPLSYAIEQLDAVAEGDLTSDIRVSSKNEIGRLLFAIKGMQQNLMRLVTQVRFGAEEINIGSREIAAGNTDLSSRTEAQASSLEETAASMEQLASNVKQNADNARQTSQLAANASQMAESGSKAVSEVVQTMNAISSSSSKISEIISVIDSIAFQTNILALNAAVEAARAGEQGKGFAVVASEVRTLAQRTASAAKEIKSLIEDSADKVNIGAGQVERAGATMHQIVSSVKHVTDTVAEISAASQEQSTGIDQVNLAVSQMDGVTQQNASLVEQSSAASASLMEQVRLLLETIHVFKLHEPKGRPEEVKPDITKVSPLPANKPAEKQNDTAGWETF</sequence>
<dbReference type="GO" id="GO:0006935">
    <property type="term" value="P:chemotaxis"/>
    <property type="evidence" value="ECO:0007669"/>
    <property type="project" value="UniProtKB-KW"/>
</dbReference>
<dbReference type="OrthoDB" id="9765776at2"/>
<keyword evidence="4" id="KW-0145">Chemotaxis</keyword>
<dbReference type="Pfam" id="PF00015">
    <property type="entry name" value="MCPsignal"/>
    <property type="match status" value="1"/>
</dbReference>
<keyword evidence="3" id="KW-0488">Methylation</keyword>
<proteinExistence type="inferred from homology"/>
<dbReference type="SUPFAM" id="SSF58104">
    <property type="entry name" value="Methyl-accepting chemotaxis protein (MCP) signaling domain"/>
    <property type="match status" value="1"/>
</dbReference>
<evidence type="ECO:0000256" key="6">
    <source>
        <dbReference type="ARBA" id="ARBA00022692"/>
    </source>
</evidence>
<evidence type="ECO:0000256" key="3">
    <source>
        <dbReference type="ARBA" id="ARBA00022481"/>
    </source>
</evidence>
<dbReference type="InterPro" id="IPR003660">
    <property type="entry name" value="HAMP_dom"/>
</dbReference>
<keyword evidence="7 14" id="KW-1133">Transmembrane helix</keyword>
<evidence type="ECO:0000259" key="15">
    <source>
        <dbReference type="PROSITE" id="PS50111"/>
    </source>
</evidence>
<dbReference type="PROSITE" id="PS51257">
    <property type="entry name" value="PROKAR_LIPOPROTEIN"/>
    <property type="match status" value="1"/>
</dbReference>
<feature type="region of interest" description="Disordered" evidence="13">
    <location>
        <begin position="516"/>
        <end position="551"/>
    </location>
</feature>
<dbReference type="GO" id="GO:0007165">
    <property type="term" value="P:signal transduction"/>
    <property type="evidence" value="ECO:0007669"/>
    <property type="project" value="UniProtKB-KW"/>
</dbReference>
<dbReference type="GO" id="GO:0005886">
    <property type="term" value="C:plasma membrane"/>
    <property type="evidence" value="ECO:0007669"/>
    <property type="project" value="UniProtKB-SubCell"/>
</dbReference>
<feature type="compositionally biased region" description="Basic and acidic residues" evidence="13">
    <location>
        <begin position="516"/>
        <end position="527"/>
    </location>
</feature>
<comment type="similarity">
    <text evidence="10">Belongs to the methyl-accepting chemotaxis (MCP) protein family.</text>
</comment>
<keyword evidence="6 14" id="KW-0812">Transmembrane</keyword>
<evidence type="ECO:0000256" key="2">
    <source>
        <dbReference type="ARBA" id="ARBA00022475"/>
    </source>
</evidence>
<dbReference type="AlphaFoldDB" id="A0A4R1NE00"/>
<dbReference type="Pfam" id="PF00672">
    <property type="entry name" value="HAMP"/>
    <property type="match status" value="1"/>
</dbReference>
<dbReference type="Pfam" id="PF02203">
    <property type="entry name" value="TarH"/>
    <property type="match status" value="1"/>
</dbReference>
<dbReference type="InterPro" id="IPR051310">
    <property type="entry name" value="MCP_chemotaxis"/>
</dbReference>